<keyword evidence="1" id="KW-0560">Oxidoreductase</keyword>
<dbReference type="Proteomes" id="UP001530400">
    <property type="component" value="Unassembled WGS sequence"/>
</dbReference>
<dbReference type="GO" id="GO:0016491">
    <property type="term" value="F:oxidoreductase activity"/>
    <property type="evidence" value="ECO:0007669"/>
    <property type="project" value="UniProtKB-KW"/>
</dbReference>
<evidence type="ECO:0000313" key="4">
    <source>
        <dbReference type="Proteomes" id="UP001530400"/>
    </source>
</evidence>
<organism evidence="3 4">
    <name type="scientific">Cyclotella atomus</name>
    <dbReference type="NCBI Taxonomy" id="382360"/>
    <lineage>
        <taxon>Eukaryota</taxon>
        <taxon>Sar</taxon>
        <taxon>Stramenopiles</taxon>
        <taxon>Ochrophyta</taxon>
        <taxon>Bacillariophyta</taxon>
        <taxon>Coscinodiscophyceae</taxon>
        <taxon>Thalassiosirophycidae</taxon>
        <taxon>Stephanodiscales</taxon>
        <taxon>Stephanodiscaceae</taxon>
        <taxon>Cyclotella</taxon>
    </lineage>
</organism>
<proteinExistence type="inferred from homology"/>
<dbReference type="AlphaFoldDB" id="A0ABD3PKN4"/>
<keyword evidence="1" id="KW-0408">Iron</keyword>
<dbReference type="Gene3D" id="2.60.120.330">
    <property type="entry name" value="B-lactam Antibiotic, Isopenicillin N Synthase, Chain"/>
    <property type="match status" value="1"/>
</dbReference>
<dbReference type="PANTHER" id="PTHR47990">
    <property type="entry name" value="2-OXOGLUTARATE (2OG) AND FE(II)-DEPENDENT OXYGENASE SUPERFAMILY PROTEIN-RELATED"/>
    <property type="match status" value="1"/>
</dbReference>
<gene>
    <name evidence="3" type="ORF">ACHAWO_011835</name>
</gene>
<dbReference type="InterPro" id="IPR005123">
    <property type="entry name" value="Oxoglu/Fe-dep_dioxygenase_dom"/>
</dbReference>
<keyword evidence="1" id="KW-0479">Metal-binding</keyword>
<evidence type="ECO:0000259" key="2">
    <source>
        <dbReference type="PROSITE" id="PS51471"/>
    </source>
</evidence>
<accession>A0ABD3PKN4</accession>
<name>A0ABD3PKN4_9STRA</name>
<dbReference type="SUPFAM" id="SSF51197">
    <property type="entry name" value="Clavaminate synthase-like"/>
    <property type="match status" value="1"/>
</dbReference>
<dbReference type="Pfam" id="PF03171">
    <property type="entry name" value="2OG-FeII_Oxy"/>
    <property type="match status" value="1"/>
</dbReference>
<dbReference type="GO" id="GO:0046872">
    <property type="term" value="F:metal ion binding"/>
    <property type="evidence" value="ECO:0007669"/>
    <property type="project" value="UniProtKB-KW"/>
</dbReference>
<dbReference type="InterPro" id="IPR044861">
    <property type="entry name" value="IPNS-like_FE2OG_OXY"/>
</dbReference>
<dbReference type="InterPro" id="IPR027443">
    <property type="entry name" value="IPNS-like_sf"/>
</dbReference>
<comment type="similarity">
    <text evidence="1">Belongs to the iron/ascorbate-dependent oxidoreductase family.</text>
</comment>
<evidence type="ECO:0000313" key="3">
    <source>
        <dbReference type="EMBL" id="KAL3788619.1"/>
    </source>
</evidence>
<dbReference type="InterPro" id="IPR050231">
    <property type="entry name" value="Iron_ascorbate_oxido_reductase"/>
</dbReference>
<reference evidence="3 4" key="1">
    <citation type="submission" date="2024-10" db="EMBL/GenBank/DDBJ databases">
        <title>Updated reference genomes for cyclostephanoid diatoms.</title>
        <authorList>
            <person name="Roberts W.R."/>
            <person name="Alverson A.J."/>
        </authorList>
    </citation>
    <scope>NUCLEOTIDE SEQUENCE [LARGE SCALE GENOMIC DNA]</scope>
    <source>
        <strain evidence="3 4">AJA010-31</strain>
    </source>
</reference>
<comment type="caution">
    <text evidence="3">The sequence shown here is derived from an EMBL/GenBank/DDBJ whole genome shotgun (WGS) entry which is preliminary data.</text>
</comment>
<keyword evidence="4" id="KW-1185">Reference proteome</keyword>
<feature type="domain" description="Fe2OG dioxygenase" evidence="2">
    <location>
        <begin position="247"/>
        <end position="368"/>
    </location>
</feature>
<sequence>MEAPSSPRSAALYYWGGNTETFNGIMDDHFLWEDVQPADDLQKKTAVKSSNTNTTAQLQMRDYKRRQLKFTLSMEDDDSHWMFLKPHSALSLRDCFVEADATTHEEEKLKDKLAIGKKDGSSGYRGYFGIGMEDLKNKDGTRDLVAEEGGDNTGKGDQKEGFDCGLENVSGYHENGLSRKAYIDFFGADSWPDECKHASVAGFRRTMVEYQQALLGLSDKLMIALAVSLSSGGASVPMDYFIAQSRNPMCTLRLLHYPPMPKSNNVHQRSELINSPNGCGAHTDYGLFTILQQDEIGGLQIRNKSMQWIDARPVPGSFVINVGDMLSWWTEGEFASTVHRVISPALRNGNEDDNESKHRYSIPFFFNPDHDAVVKPIQYIGSESGQSCQGKNAIEILKERYAGTFK</sequence>
<protein>
    <recommendedName>
        <fullName evidence="2">Fe2OG dioxygenase domain-containing protein</fullName>
    </recommendedName>
</protein>
<evidence type="ECO:0000256" key="1">
    <source>
        <dbReference type="RuleBase" id="RU003682"/>
    </source>
</evidence>
<dbReference type="EMBL" id="JALLPJ020000557">
    <property type="protein sequence ID" value="KAL3788619.1"/>
    <property type="molecule type" value="Genomic_DNA"/>
</dbReference>
<dbReference type="PROSITE" id="PS51471">
    <property type="entry name" value="FE2OG_OXY"/>
    <property type="match status" value="1"/>
</dbReference>